<organism evidence="2 3">
    <name type="scientific">Nyssa sinensis</name>
    <dbReference type="NCBI Taxonomy" id="561372"/>
    <lineage>
        <taxon>Eukaryota</taxon>
        <taxon>Viridiplantae</taxon>
        <taxon>Streptophyta</taxon>
        <taxon>Embryophyta</taxon>
        <taxon>Tracheophyta</taxon>
        <taxon>Spermatophyta</taxon>
        <taxon>Magnoliopsida</taxon>
        <taxon>eudicotyledons</taxon>
        <taxon>Gunneridae</taxon>
        <taxon>Pentapetalae</taxon>
        <taxon>asterids</taxon>
        <taxon>Cornales</taxon>
        <taxon>Nyssaceae</taxon>
        <taxon>Nyssa</taxon>
    </lineage>
</organism>
<evidence type="ECO:0000313" key="3">
    <source>
        <dbReference type="Proteomes" id="UP000325577"/>
    </source>
</evidence>
<feature type="compositionally biased region" description="Polar residues" evidence="1">
    <location>
        <begin position="181"/>
        <end position="228"/>
    </location>
</feature>
<dbReference type="AlphaFoldDB" id="A0A5J4ZJX3"/>
<dbReference type="Proteomes" id="UP000325577">
    <property type="component" value="Linkage Group LG7"/>
</dbReference>
<proteinExistence type="predicted"/>
<dbReference type="PANTHER" id="PTHR35117">
    <property type="entry name" value="MYOSIN-M HEAVY PROTEIN"/>
    <property type="match status" value="1"/>
</dbReference>
<feature type="region of interest" description="Disordered" evidence="1">
    <location>
        <begin position="90"/>
        <end position="228"/>
    </location>
</feature>
<evidence type="ECO:0000256" key="1">
    <source>
        <dbReference type="SAM" id="MobiDB-lite"/>
    </source>
</evidence>
<name>A0A5J4ZJX3_9ASTE</name>
<protein>
    <submittedName>
        <fullName evidence="2">Uncharacterized protein</fullName>
    </submittedName>
</protein>
<dbReference type="EMBL" id="CM018050">
    <property type="protein sequence ID" value="KAA8518980.1"/>
    <property type="molecule type" value="Genomic_DNA"/>
</dbReference>
<dbReference type="PANTHER" id="PTHR35117:SF1">
    <property type="entry name" value="MYOSIN-M HEAVY PROTEIN"/>
    <property type="match status" value="1"/>
</dbReference>
<dbReference type="OrthoDB" id="1939654at2759"/>
<reference evidence="2 3" key="1">
    <citation type="submission" date="2019-09" db="EMBL/GenBank/DDBJ databases">
        <title>A chromosome-level genome assembly of the Chinese tupelo Nyssa sinensis.</title>
        <authorList>
            <person name="Yang X."/>
            <person name="Kang M."/>
            <person name="Yang Y."/>
            <person name="Xiong H."/>
            <person name="Wang M."/>
            <person name="Zhang Z."/>
            <person name="Wang Z."/>
            <person name="Wu H."/>
            <person name="Ma T."/>
            <person name="Liu J."/>
            <person name="Xi Z."/>
        </authorList>
    </citation>
    <scope>NUCLEOTIDE SEQUENCE [LARGE SCALE GENOMIC DNA]</scope>
    <source>
        <strain evidence="2">J267</strain>
        <tissue evidence="2">Leaf</tissue>
    </source>
</reference>
<evidence type="ECO:0000313" key="2">
    <source>
        <dbReference type="EMBL" id="KAA8518980.1"/>
    </source>
</evidence>
<gene>
    <name evidence="2" type="ORF">F0562_016246</name>
</gene>
<keyword evidence="3" id="KW-1185">Reference proteome</keyword>
<sequence length="434" mass="47104">MFEGAKSNVGSREVPFGTREISGSETFAGNARCDEYLQCCRKHLASHDSVYGCKTRGYGSPNWVPRRLSCEQHPSHNVVEALQHSYGSHKFLHTNTNHPTLKRRKSSKDVPDAPVTAKRSRNQLTTNQLPVRGTETFPPSGYPSINQESVLQFSAVQSSSHDTMPNGSPFQGSSVAKCLFNQPSRSPPTNSSGPKTPPQATSSQIDKSVSPLEVSSTATSSNNGTPQQIISTNCTVISSGAIRVSPAKQIAYYSVERNHCISSSSPVKTNLNRLGKRDHVKGRLDFDGSDVPVKSDKSVIDGISASQANKELEMFDFDLPNLDALGLDFSLSELLVDFDLDGEGIDYSCQPTLCSPDTLSESQNEAMDVNLGANQVLSEFSSTVTEIFSERDMNAEGPDSLTSVKSITKCVKILSPVKNQTSSRLDQENVFAKN</sequence>
<accession>A0A5J4ZJX3</accession>
<feature type="compositionally biased region" description="Polar residues" evidence="1">
    <location>
        <begin position="143"/>
        <end position="174"/>
    </location>
</feature>